<organism evidence="2 3">
    <name type="scientific">Candidatus Gottesmanbacteria bacterium RIFCSPHIGHO2_01_FULL_39_10</name>
    <dbReference type="NCBI Taxonomy" id="1798375"/>
    <lineage>
        <taxon>Bacteria</taxon>
        <taxon>Candidatus Gottesmaniibacteriota</taxon>
    </lineage>
</organism>
<feature type="transmembrane region" description="Helical" evidence="1">
    <location>
        <begin position="309"/>
        <end position="326"/>
    </location>
</feature>
<comment type="caution">
    <text evidence="2">The sequence shown here is derived from an EMBL/GenBank/DDBJ whole genome shotgun (WGS) entry which is preliminary data.</text>
</comment>
<keyword evidence="1" id="KW-0812">Transmembrane</keyword>
<feature type="transmembrane region" description="Helical" evidence="1">
    <location>
        <begin position="333"/>
        <end position="353"/>
    </location>
</feature>
<protein>
    <recommendedName>
        <fullName evidence="4">Glycosyltransferase RgtA/B/C/D-like domain-containing protein</fullName>
    </recommendedName>
</protein>
<feature type="transmembrane region" description="Helical" evidence="1">
    <location>
        <begin position="225"/>
        <end position="241"/>
    </location>
</feature>
<feature type="transmembrane region" description="Helical" evidence="1">
    <location>
        <begin position="178"/>
        <end position="194"/>
    </location>
</feature>
<feature type="transmembrane region" description="Helical" evidence="1">
    <location>
        <begin position="123"/>
        <end position="142"/>
    </location>
</feature>
<dbReference type="STRING" id="1798375.A2773_04395"/>
<feature type="transmembrane region" description="Helical" evidence="1">
    <location>
        <begin position="154"/>
        <end position="172"/>
    </location>
</feature>
<reference evidence="2 3" key="1">
    <citation type="journal article" date="2016" name="Nat. Commun.">
        <title>Thousands of microbial genomes shed light on interconnected biogeochemical processes in an aquifer system.</title>
        <authorList>
            <person name="Anantharaman K."/>
            <person name="Brown C.T."/>
            <person name="Hug L.A."/>
            <person name="Sharon I."/>
            <person name="Castelle C.J."/>
            <person name="Probst A.J."/>
            <person name="Thomas B.C."/>
            <person name="Singh A."/>
            <person name="Wilkins M.J."/>
            <person name="Karaoz U."/>
            <person name="Brodie E.L."/>
            <person name="Williams K.H."/>
            <person name="Hubbard S.S."/>
            <person name="Banfield J.F."/>
        </authorList>
    </citation>
    <scope>NUCLEOTIDE SEQUENCE [LARGE SCALE GENOMIC DNA]</scope>
</reference>
<dbReference type="EMBL" id="MFJE01000005">
    <property type="protein sequence ID" value="OGG15103.1"/>
    <property type="molecule type" value="Genomic_DNA"/>
</dbReference>
<feature type="transmembrane region" description="Helical" evidence="1">
    <location>
        <begin position="91"/>
        <end position="111"/>
    </location>
</feature>
<dbReference type="AlphaFoldDB" id="A0A1F5ZRV0"/>
<accession>A0A1F5ZRV0</accession>
<evidence type="ECO:0008006" key="4">
    <source>
        <dbReference type="Google" id="ProtNLM"/>
    </source>
</evidence>
<proteinExistence type="predicted"/>
<feature type="transmembrane region" description="Helical" evidence="1">
    <location>
        <begin position="203"/>
        <end position="219"/>
    </location>
</feature>
<name>A0A1F5ZRV0_9BACT</name>
<evidence type="ECO:0000313" key="3">
    <source>
        <dbReference type="Proteomes" id="UP000177383"/>
    </source>
</evidence>
<keyword evidence="1" id="KW-0472">Membrane</keyword>
<feature type="transmembrane region" description="Helical" evidence="1">
    <location>
        <begin position="387"/>
        <end position="408"/>
    </location>
</feature>
<evidence type="ECO:0000313" key="2">
    <source>
        <dbReference type="EMBL" id="OGG15103.1"/>
    </source>
</evidence>
<evidence type="ECO:0000256" key="1">
    <source>
        <dbReference type="SAM" id="Phobius"/>
    </source>
</evidence>
<feature type="transmembrane region" description="Helical" evidence="1">
    <location>
        <begin position="248"/>
        <end position="268"/>
    </location>
</feature>
<feature type="transmembrane region" description="Helical" evidence="1">
    <location>
        <begin position="359"/>
        <end position="380"/>
    </location>
</feature>
<dbReference type="Proteomes" id="UP000177383">
    <property type="component" value="Unassembled WGS sequence"/>
</dbReference>
<feature type="transmembrane region" description="Helical" evidence="1">
    <location>
        <begin position="6"/>
        <end position="29"/>
    </location>
</feature>
<sequence>MKELFIIGLILSIVIFIFRVSYIGFGVWGDGAGYYVYARSLYFDQDLDFHNEYKILRKFPVKNKIITRWFWDSPATVTGNLPNHWSIGPGLLWLPFIFIGDFLVKIINLFGGNFTHDGFSLPYEIAVGIGNILYGFLGLFFLSKWLSNYFPRRIVIAAILSIYLATSLLYYISFEPNLSHGISFFIVSLFLYIWQKTLKSKTYLNYAMLGIVCGLAAIIRHYDVVLILIPIAQILHHIIFIKKRYDIYIQYLIILIAFFLVGITPQLLSQKIIYGNFLYQPYILEGNAQALSLKNNFVLSTLFSLKRGLFFWSPILLISIVGWVIGYKKYSKICFIFLFIFLTQWMVIGHWSAALSAGFGARMYISIYPLFAFGLALLFQKIKNTKFITIIIVLFTTWNLLLLNQFFVDKRLLEGQLSLSQIIEGQITNLPKIPKKLFFSRDL</sequence>
<keyword evidence="1" id="KW-1133">Transmembrane helix</keyword>
<gene>
    <name evidence="2" type="ORF">A2773_04395</name>
</gene>